<feature type="domain" description="Chromo" evidence="9">
    <location>
        <begin position="6"/>
        <end position="74"/>
    </location>
</feature>
<feature type="region of interest" description="Disordered" evidence="8">
    <location>
        <begin position="316"/>
        <end position="337"/>
    </location>
</feature>
<dbReference type="InterPro" id="IPR000953">
    <property type="entry name" value="Chromo/chromo_shadow_dom"/>
</dbReference>
<dbReference type="SUPFAM" id="SSF54160">
    <property type="entry name" value="Chromo domain-like"/>
    <property type="match status" value="1"/>
</dbReference>
<keyword evidence="6" id="KW-0234">DNA repair</keyword>
<dbReference type="FunFam" id="1.10.274.30:FF:000001">
    <property type="entry name" value="Mortality factor 4-like protein 1"/>
    <property type="match status" value="1"/>
</dbReference>
<dbReference type="GO" id="GO:0006281">
    <property type="term" value="P:DNA repair"/>
    <property type="evidence" value="ECO:0007669"/>
    <property type="project" value="UniProtKB-KW"/>
</dbReference>
<feature type="compositionally biased region" description="Low complexity" evidence="8">
    <location>
        <begin position="218"/>
        <end position="240"/>
    </location>
</feature>
<evidence type="ECO:0000256" key="6">
    <source>
        <dbReference type="ARBA" id="ARBA00023204"/>
    </source>
</evidence>
<evidence type="ECO:0000256" key="7">
    <source>
        <dbReference type="ARBA" id="ARBA00023242"/>
    </source>
</evidence>
<feature type="compositionally biased region" description="Polar residues" evidence="8">
    <location>
        <begin position="256"/>
        <end position="276"/>
    </location>
</feature>
<dbReference type="InterPro" id="IPR026541">
    <property type="entry name" value="MRG_dom"/>
</dbReference>
<dbReference type="Pfam" id="PF05712">
    <property type="entry name" value="MRG"/>
    <property type="match status" value="1"/>
</dbReference>
<dbReference type="GO" id="GO:0006355">
    <property type="term" value="P:regulation of DNA-templated transcription"/>
    <property type="evidence" value="ECO:0007669"/>
    <property type="project" value="InterPro"/>
</dbReference>
<accession>A0A210QZ99</accession>
<dbReference type="Gene3D" id="1.10.274.30">
    <property type="entry name" value="MRG domain"/>
    <property type="match status" value="1"/>
</dbReference>
<evidence type="ECO:0000256" key="8">
    <source>
        <dbReference type="SAM" id="MobiDB-lite"/>
    </source>
</evidence>
<dbReference type="CDD" id="cd18983">
    <property type="entry name" value="CBD_MSL3_like"/>
    <property type="match status" value="1"/>
</dbReference>
<dbReference type="Proteomes" id="UP000242188">
    <property type="component" value="Unassembled WGS sequence"/>
</dbReference>
<dbReference type="InterPro" id="IPR038217">
    <property type="entry name" value="MRG_C_sf"/>
</dbReference>
<gene>
    <name evidence="10" type="ORF">KP79_PYT15289</name>
</gene>
<dbReference type="InterPro" id="IPR016197">
    <property type="entry name" value="Chromo-like_dom_sf"/>
</dbReference>
<keyword evidence="4" id="KW-0805">Transcription regulation</keyword>
<dbReference type="GO" id="GO:0006325">
    <property type="term" value="P:chromatin organization"/>
    <property type="evidence" value="ECO:0007669"/>
    <property type="project" value="UniProtKB-KW"/>
</dbReference>
<evidence type="ECO:0000256" key="3">
    <source>
        <dbReference type="ARBA" id="ARBA00022853"/>
    </source>
</evidence>
<dbReference type="InterPro" id="IPR053820">
    <property type="entry name" value="MSL3_chromo-like"/>
</dbReference>
<dbReference type="EMBL" id="NEDP02001165">
    <property type="protein sequence ID" value="OWF54032.1"/>
    <property type="molecule type" value="Genomic_DNA"/>
</dbReference>
<reference evidence="10 11" key="1">
    <citation type="journal article" date="2017" name="Nat. Ecol. Evol.">
        <title>Scallop genome provides insights into evolution of bilaterian karyotype and development.</title>
        <authorList>
            <person name="Wang S."/>
            <person name="Zhang J."/>
            <person name="Jiao W."/>
            <person name="Li J."/>
            <person name="Xun X."/>
            <person name="Sun Y."/>
            <person name="Guo X."/>
            <person name="Huan P."/>
            <person name="Dong B."/>
            <person name="Zhang L."/>
            <person name="Hu X."/>
            <person name="Sun X."/>
            <person name="Wang J."/>
            <person name="Zhao C."/>
            <person name="Wang Y."/>
            <person name="Wang D."/>
            <person name="Huang X."/>
            <person name="Wang R."/>
            <person name="Lv J."/>
            <person name="Li Y."/>
            <person name="Zhang Z."/>
            <person name="Liu B."/>
            <person name="Lu W."/>
            <person name="Hui Y."/>
            <person name="Liang J."/>
            <person name="Zhou Z."/>
            <person name="Hou R."/>
            <person name="Li X."/>
            <person name="Liu Y."/>
            <person name="Li H."/>
            <person name="Ning X."/>
            <person name="Lin Y."/>
            <person name="Zhao L."/>
            <person name="Xing Q."/>
            <person name="Dou J."/>
            <person name="Li Y."/>
            <person name="Mao J."/>
            <person name="Guo H."/>
            <person name="Dou H."/>
            <person name="Li T."/>
            <person name="Mu C."/>
            <person name="Jiang W."/>
            <person name="Fu Q."/>
            <person name="Fu X."/>
            <person name="Miao Y."/>
            <person name="Liu J."/>
            <person name="Yu Q."/>
            <person name="Li R."/>
            <person name="Liao H."/>
            <person name="Li X."/>
            <person name="Kong Y."/>
            <person name="Jiang Z."/>
            <person name="Chourrout D."/>
            <person name="Li R."/>
            <person name="Bao Z."/>
        </authorList>
    </citation>
    <scope>NUCLEOTIDE SEQUENCE [LARGE SCALE GENOMIC DNA]</scope>
    <source>
        <strain evidence="10 11">PY_sf001</strain>
    </source>
</reference>
<evidence type="ECO:0000259" key="9">
    <source>
        <dbReference type="SMART" id="SM00298"/>
    </source>
</evidence>
<sequence>MPPKMKFVEGEKVLCFHGPLLYEAKCVKYETKDNKVRYFIHYNGWNKNWDEWVPESRVLKCNDAGQMKQRELHKAHQQRRQARAYSRKQEKEREKEKEKEKEKDKDKDKDKDKEKEKDKKDKEKDKKEKDKEKDKKEKERDKDKEKDKKEKERDKDKEKERKDKDKEKEKDRKEKEKDKDKEKEKDKKEKDKDKEKEKDKEKDKERSETPTIEKSSKQRGSSVSSSQSSTSGKQESSSTEAPAAELKRKRAKSDLGTESTPTSESTVGTPSSSIPDQQKRKRMRAETPSDPAPVSAPIPEPAAPVTPLVSMAPATFPSSTVGPAATPTTAELKRKRTRGAVEAVVESEEAYLAKVEVKIKIPDELKPWLVDDWDLITRQKQLVSLPCKATVDNILDDYVRSKTTKGSTCNKDAIIEVTQGIREYFNVMLGTQLLYKFERPQYGEIVKEHSDKPMTNIYGAVHLLRLFVKLGGMLAYTSLDEKSIQLLLTHLQDFLRYMQKNSATLLSMNDFIVAPPDYHRKAIL</sequence>
<evidence type="ECO:0000256" key="4">
    <source>
        <dbReference type="ARBA" id="ARBA00023015"/>
    </source>
</evidence>
<keyword evidence="2" id="KW-0227">DNA damage</keyword>
<evidence type="ECO:0000256" key="2">
    <source>
        <dbReference type="ARBA" id="ARBA00022763"/>
    </source>
</evidence>
<dbReference type="PANTHER" id="PTHR10880:SF48">
    <property type="entry name" value="MORTALITY FACTOR 4 LIKE 2"/>
    <property type="match status" value="1"/>
</dbReference>
<evidence type="ECO:0000256" key="1">
    <source>
        <dbReference type="ARBA" id="ARBA00004123"/>
    </source>
</evidence>
<dbReference type="Gene3D" id="2.30.30.140">
    <property type="match status" value="1"/>
</dbReference>
<dbReference type="Pfam" id="PF22732">
    <property type="entry name" value="MSL3_chromo-like"/>
    <property type="match status" value="1"/>
</dbReference>
<dbReference type="GO" id="GO:0035267">
    <property type="term" value="C:NuA4 histone acetyltransferase complex"/>
    <property type="evidence" value="ECO:0007669"/>
    <property type="project" value="TreeGrafter"/>
</dbReference>
<keyword evidence="7" id="KW-0539">Nucleus</keyword>
<dbReference type="STRING" id="6573.A0A210QZ99"/>
<feature type="compositionally biased region" description="Polar residues" evidence="8">
    <location>
        <begin position="316"/>
        <end position="329"/>
    </location>
</feature>
<dbReference type="AlphaFoldDB" id="A0A210QZ99"/>
<evidence type="ECO:0000313" key="11">
    <source>
        <dbReference type="Proteomes" id="UP000242188"/>
    </source>
</evidence>
<protein>
    <submittedName>
        <fullName evidence="10">Mortality factor 4-like protein 1</fullName>
    </submittedName>
</protein>
<proteinExistence type="predicted"/>
<feature type="compositionally biased region" description="Basic and acidic residues" evidence="8">
    <location>
        <begin position="87"/>
        <end position="208"/>
    </location>
</feature>
<evidence type="ECO:0000256" key="5">
    <source>
        <dbReference type="ARBA" id="ARBA00023163"/>
    </source>
</evidence>
<keyword evidence="5" id="KW-0804">Transcription</keyword>
<dbReference type="InterPro" id="IPR008676">
    <property type="entry name" value="MRG"/>
</dbReference>
<comment type="subcellular location">
    <subcellularLocation>
        <location evidence="1">Nucleus</location>
    </subcellularLocation>
</comment>
<dbReference type="OrthoDB" id="124855at2759"/>
<organism evidence="10 11">
    <name type="scientific">Mizuhopecten yessoensis</name>
    <name type="common">Japanese scallop</name>
    <name type="synonym">Patinopecten yessoensis</name>
    <dbReference type="NCBI Taxonomy" id="6573"/>
    <lineage>
        <taxon>Eukaryota</taxon>
        <taxon>Metazoa</taxon>
        <taxon>Spiralia</taxon>
        <taxon>Lophotrochozoa</taxon>
        <taxon>Mollusca</taxon>
        <taxon>Bivalvia</taxon>
        <taxon>Autobranchia</taxon>
        <taxon>Pteriomorphia</taxon>
        <taxon>Pectinida</taxon>
        <taxon>Pectinoidea</taxon>
        <taxon>Pectinidae</taxon>
        <taxon>Mizuhopecten</taxon>
    </lineage>
</organism>
<dbReference type="SMART" id="SM00298">
    <property type="entry name" value="CHROMO"/>
    <property type="match status" value="1"/>
</dbReference>
<feature type="region of interest" description="Disordered" evidence="8">
    <location>
        <begin position="68"/>
        <end position="301"/>
    </location>
</feature>
<dbReference type="PANTHER" id="PTHR10880">
    <property type="entry name" value="MORTALITY FACTOR 4-LIKE PROTEIN"/>
    <property type="match status" value="1"/>
</dbReference>
<keyword evidence="3" id="KW-0156">Chromatin regulator</keyword>
<dbReference type="PROSITE" id="PS51640">
    <property type="entry name" value="MRG"/>
    <property type="match status" value="1"/>
</dbReference>
<name>A0A210QZ99_MIZYE</name>
<keyword evidence="11" id="KW-1185">Reference proteome</keyword>
<feature type="compositionally biased region" description="Pro residues" evidence="8">
    <location>
        <begin position="290"/>
        <end position="301"/>
    </location>
</feature>
<evidence type="ECO:0000313" key="10">
    <source>
        <dbReference type="EMBL" id="OWF54032.1"/>
    </source>
</evidence>
<feature type="compositionally biased region" description="Basic residues" evidence="8">
    <location>
        <begin position="75"/>
        <end position="86"/>
    </location>
</feature>
<dbReference type="GO" id="GO:0005634">
    <property type="term" value="C:nucleus"/>
    <property type="evidence" value="ECO:0007669"/>
    <property type="project" value="UniProtKB-SubCell"/>
</dbReference>
<comment type="caution">
    <text evidence="10">The sequence shown here is derived from an EMBL/GenBank/DDBJ whole genome shotgun (WGS) entry which is preliminary data.</text>
</comment>